<dbReference type="Pfam" id="PF03004">
    <property type="entry name" value="Transposase_24"/>
    <property type="match status" value="1"/>
</dbReference>
<dbReference type="AlphaFoldDB" id="A0A6V7P4Z1"/>
<evidence type="ECO:0000313" key="2">
    <source>
        <dbReference type="EMBL" id="CAD1825909.1"/>
    </source>
</evidence>
<gene>
    <name evidence="2" type="ORF">CB5_LOCUS9120</name>
</gene>
<dbReference type="InterPro" id="IPR004252">
    <property type="entry name" value="Probable_transposase_24"/>
</dbReference>
<reference evidence="2" key="1">
    <citation type="submission" date="2020-07" db="EMBL/GenBank/DDBJ databases">
        <authorList>
            <person name="Lin J."/>
        </authorList>
    </citation>
    <scope>NUCLEOTIDE SEQUENCE</scope>
</reference>
<feature type="compositionally biased region" description="Pro residues" evidence="1">
    <location>
        <begin position="7"/>
        <end position="16"/>
    </location>
</feature>
<sequence>MRARVAPTPPSPPPAAGWPKRRPSLAGRTLREEDRLSARLATLHEDVADAPLLPLVIKDLRTSASAPGSPSASGGRNAAAAAAAAADAGGGWSGEKAAPAAMESYAGRLAGLPRQPPRVALHRRWRRLLPTPPPPASAAAAAAAAAAFLPPLAEGEPGAEALVRRSLITSGSNGASATSSWSVASLAESQSSSRKKIVLGKEPDQLAFWEVTHKKKNENFVNEDAENSLNRTRRKFVELSQNFVSDKSKLIDEAFLNTMGSAYNGRVKGLGLRPTLRTYPHYCSPF</sequence>
<protein>
    <submittedName>
        <fullName evidence="2">Uncharacterized protein</fullName>
    </submittedName>
</protein>
<name>A0A6V7P4Z1_ANACO</name>
<proteinExistence type="predicted"/>
<feature type="region of interest" description="Disordered" evidence="1">
    <location>
        <begin position="1"/>
        <end position="32"/>
    </location>
</feature>
<dbReference type="EMBL" id="LR862145">
    <property type="protein sequence ID" value="CAD1825909.1"/>
    <property type="molecule type" value="Genomic_DNA"/>
</dbReference>
<evidence type="ECO:0000256" key="1">
    <source>
        <dbReference type="SAM" id="MobiDB-lite"/>
    </source>
</evidence>
<accession>A0A6V7P4Z1</accession>
<organism evidence="2">
    <name type="scientific">Ananas comosus var. bracteatus</name>
    <name type="common">red pineapple</name>
    <dbReference type="NCBI Taxonomy" id="296719"/>
    <lineage>
        <taxon>Eukaryota</taxon>
        <taxon>Viridiplantae</taxon>
        <taxon>Streptophyta</taxon>
        <taxon>Embryophyta</taxon>
        <taxon>Tracheophyta</taxon>
        <taxon>Spermatophyta</taxon>
        <taxon>Magnoliopsida</taxon>
        <taxon>Liliopsida</taxon>
        <taxon>Poales</taxon>
        <taxon>Bromeliaceae</taxon>
        <taxon>Bromelioideae</taxon>
        <taxon>Ananas</taxon>
    </lineage>
</organism>